<evidence type="ECO:0000313" key="2">
    <source>
        <dbReference type="EMBL" id="ACZ39656.1"/>
    </source>
</evidence>
<dbReference type="HOGENOM" id="CLU_1843851_0_0_0"/>
<keyword evidence="3" id="KW-1185">Reference proteome</keyword>
<name>D1C3V0_SPHTD</name>
<dbReference type="Proteomes" id="UP000002027">
    <property type="component" value="Chromosome 1"/>
</dbReference>
<accession>D1C3V0</accession>
<dbReference type="EMBL" id="CP001823">
    <property type="protein sequence ID" value="ACZ39656.1"/>
    <property type="molecule type" value="Genomic_DNA"/>
</dbReference>
<gene>
    <name evidence="1" type="ordered locus">Sthe_1482</name>
    <name evidence="2" type="ordered locus">Sthe_2234</name>
</gene>
<reference evidence="1 3" key="2">
    <citation type="journal article" date="2010" name="Stand. Genomic Sci.">
        <title>Complete genome sequence of Desulfohalobium retbaense type strain (HR(100)).</title>
        <authorList>
            <person name="Spring S."/>
            <person name="Nolan M."/>
            <person name="Lapidus A."/>
            <person name="Glavina Del Rio T."/>
            <person name="Copeland A."/>
            <person name="Tice H."/>
            <person name="Cheng J.F."/>
            <person name="Lucas S."/>
            <person name="Land M."/>
            <person name="Chen F."/>
            <person name="Bruce D."/>
            <person name="Goodwin L."/>
            <person name="Pitluck S."/>
            <person name="Ivanova N."/>
            <person name="Mavromatis K."/>
            <person name="Mikhailova N."/>
            <person name="Pati A."/>
            <person name="Chen A."/>
            <person name="Palaniappan K."/>
            <person name="Hauser L."/>
            <person name="Chang Y.J."/>
            <person name="Jeffries C.D."/>
            <person name="Munk C."/>
            <person name="Kiss H."/>
            <person name="Chain P."/>
            <person name="Han C."/>
            <person name="Brettin T."/>
            <person name="Detter J.C."/>
            <person name="Schuler E."/>
            <person name="Goker M."/>
            <person name="Rohde M."/>
            <person name="Bristow J."/>
            <person name="Eisen J.A."/>
            <person name="Markowitz V."/>
            <person name="Hugenholtz P."/>
            <person name="Kyrpides N.C."/>
            <person name="Klenk H.P."/>
        </authorList>
    </citation>
    <scope>NUCLEOTIDE SEQUENCE [LARGE SCALE GENOMIC DNA]</scope>
    <source>
        <strain evidence="3">ATCC 49802 / DSM 20745 / S 6022</strain>
        <strain evidence="1">DSM 20745</strain>
    </source>
</reference>
<reference evidence="3" key="1">
    <citation type="submission" date="2009-11" db="EMBL/GenBank/DDBJ databases">
        <title>The complete chromosome 1 of Sphaerobacter thermophilus DSM 20745.</title>
        <authorList>
            <person name="Lucas S."/>
            <person name="Copeland A."/>
            <person name="Lapidus A."/>
            <person name="Glavina del Rio T."/>
            <person name="Dalin E."/>
            <person name="Tice H."/>
            <person name="Bruce D."/>
            <person name="Goodwin L."/>
            <person name="Pitluck S."/>
            <person name="Kyrpides N."/>
            <person name="Mavromatis K."/>
            <person name="Ivanova N."/>
            <person name="Mikhailova N."/>
            <person name="LaButti K.M."/>
            <person name="Clum A."/>
            <person name="Sun H.I."/>
            <person name="Brettin T."/>
            <person name="Detter J.C."/>
            <person name="Han C."/>
            <person name="Larimer F."/>
            <person name="Land M."/>
            <person name="Hauser L."/>
            <person name="Markowitz V."/>
            <person name="Cheng J.F."/>
            <person name="Hugenholtz P."/>
            <person name="Woyke T."/>
            <person name="Wu D."/>
            <person name="Steenblock K."/>
            <person name="Schneider S."/>
            <person name="Pukall R."/>
            <person name="Goeker M."/>
            <person name="Klenk H.P."/>
            <person name="Eisen J.A."/>
        </authorList>
    </citation>
    <scope>NUCLEOTIDE SEQUENCE [LARGE SCALE GENOMIC DNA]</scope>
    <source>
        <strain evidence="3">ATCC 49802 / DSM 20745 / S 6022</strain>
    </source>
</reference>
<evidence type="ECO:0000313" key="1">
    <source>
        <dbReference type="EMBL" id="ACZ38917.1"/>
    </source>
</evidence>
<evidence type="ECO:0000313" key="3">
    <source>
        <dbReference type="Proteomes" id="UP000002027"/>
    </source>
</evidence>
<sequence>MSAAPEPAATRDPYWSLQRVRRALLDYHYFRLRIRPPRPDRPVRRGRRPAYDGEKVRVEIKADLDRALAWLAQVDNDPEAAAAIWAVFCDPALMRESLFIRINAVGDAEGVGWRDVYQRIARGIEQMTRFLAEDEGGAP</sequence>
<organism evidence="1 3">
    <name type="scientific">Sphaerobacter thermophilus (strain ATCC 49802 / DSM 20745 / KCCM 41009 / NCIMB 13125 / S 6022)</name>
    <dbReference type="NCBI Taxonomy" id="479434"/>
    <lineage>
        <taxon>Bacteria</taxon>
        <taxon>Pseudomonadati</taxon>
        <taxon>Thermomicrobiota</taxon>
        <taxon>Thermomicrobia</taxon>
        <taxon>Sphaerobacterales</taxon>
        <taxon>Sphaerobacterineae</taxon>
        <taxon>Sphaerobacteraceae</taxon>
        <taxon>Sphaerobacter</taxon>
    </lineage>
</organism>
<dbReference type="AlphaFoldDB" id="D1C3V0"/>
<proteinExistence type="predicted"/>
<dbReference type="EMBL" id="CP001823">
    <property type="protein sequence ID" value="ACZ38917.1"/>
    <property type="molecule type" value="Genomic_DNA"/>
</dbReference>
<dbReference type="KEGG" id="sti:Sthe_2234"/>
<dbReference type="InParanoid" id="D1C3V0"/>
<dbReference type="RefSeq" id="WP_012871964.1">
    <property type="nucleotide sequence ID" value="NC_013523.1"/>
</dbReference>
<dbReference type="STRING" id="479434.Sthe_1482"/>
<protein>
    <submittedName>
        <fullName evidence="1">Uncharacterized protein</fullName>
    </submittedName>
</protein>
<dbReference type="KEGG" id="sti:Sthe_1482"/>